<dbReference type="RefSeq" id="WP_062388000.1">
    <property type="nucleotide sequence ID" value="NZ_CP014750.1"/>
</dbReference>
<dbReference type="Proteomes" id="UP000073604">
    <property type="component" value="Chromosome"/>
</dbReference>
<dbReference type="KEGG" id="tpep:A0127_03455"/>
<keyword evidence="2" id="KW-1185">Reference proteome</keyword>
<sequence length="207" mass="22986">MPNEKTPHNFNNVIGAIMPGDIVLIKYTSNEPVERIAWGEIIPSLCDHGIVSIDFWGIGDILMRKFAKTSGVEYTKILDVIREIKVIKIGPGTASYGEVLEDIVPTYEPQNFLRNYYSILSKISRLPRKPRYGIMFGLSHYIYFNPEKAIKSILTAVSTIPTEDIAIISFVNTSILNETHVGILEELSTKVAEVSGGKLTATGGERI</sequence>
<dbReference type="Gene3D" id="3.40.50.11570">
    <property type="entry name" value="Protein of unknown function DUF257"/>
    <property type="match status" value="1"/>
</dbReference>
<evidence type="ECO:0000313" key="1">
    <source>
        <dbReference type="EMBL" id="AMQ18293.1"/>
    </source>
</evidence>
<dbReference type="Pfam" id="PF03192">
    <property type="entry name" value="DUF257"/>
    <property type="match status" value="1"/>
</dbReference>
<evidence type="ECO:0000313" key="2">
    <source>
        <dbReference type="Proteomes" id="UP000073604"/>
    </source>
</evidence>
<dbReference type="GeneID" id="27139571"/>
<dbReference type="AlphaFoldDB" id="A0A142CU41"/>
<dbReference type="EMBL" id="CP014750">
    <property type="protein sequence ID" value="AMQ18293.1"/>
    <property type="molecule type" value="Genomic_DNA"/>
</dbReference>
<organism evidence="1 2">
    <name type="scientific">Thermococcus peptonophilus</name>
    <dbReference type="NCBI Taxonomy" id="53952"/>
    <lineage>
        <taxon>Archaea</taxon>
        <taxon>Methanobacteriati</taxon>
        <taxon>Methanobacteriota</taxon>
        <taxon>Thermococci</taxon>
        <taxon>Thermococcales</taxon>
        <taxon>Thermococcaceae</taxon>
        <taxon>Thermococcus</taxon>
    </lineage>
</organism>
<dbReference type="InterPro" id="IPR005489">
    <property type="entry name" value="DUF257"/>
</dbReference>
<reference evidence="2" key="1">
    <citation type="submission" date="2016-03" db="EMBL/GenBank/DDBJ databases">
        <authorList>
            <person name="Oger P.M."/>
        </authorList>
    </citation>
    <scope>NUCLEOTIDE SEQUENCE [LARGE SCALE GENOMIC DNA]</scope>
    <source>
        <strain evidence="2">OG-1</strain>
    </source>
</reference>
<dbReference type="OrthoDB" id="84887at2157"/>
<protein>
    <submittedName>
        <fullName evidence="1">Biotin synthase</fullName>
    </submittedName>
</protein>
<proteinExistence type="predicted"/>
<name>A0A142CU41_9EURY</name>
<dbReference type="STRING" id="53952.A0127_03455"/>
<accession>A0A142CU41</accession>
<gene>
    <name evidence="1" type="ORF">A0127_03455</name>
</gene>